<dbReference type="InterPro" id="IPR005455">
    <property type="entry name" value="PFN_euk"/>
</dbReference>
<keyword evidence="4 6" id="KW-0009">Actin-binding</keyword>
<keyword evidence="8" id="KW-1185">Reference proteome</keyword>
<dbReference type="AlphaFoldDB" id="A0A078B0T4"/>
<dbReference type="InParanoid" id="A0A078B0T4"/>
<evidence type="ECO:0000256" key="4">
    <source>
        <dbReference type="ARBA" id="ARBA00023203"/>
    </source>
</evidence>
<dbReference type="InterPro" id="IPR048278">
    <property type="entry name" value="PFN"/>
</dbReference>
<name>A0A078B0T4_STYLE</name>
<evidence type="ECO:0000256" key="1">
    <source>
        <dbReference type="ARBA" id="ARBA00004245"/>
    </source>
</evidence>
<dbReference type="Proteomes" id="UP000039865">
    <property type="component" value="Unassembled WGS sequence"/>
</dbReference>
<accession>A0A078B0T4</accession>
<dbReference type="InterPro" id="IPR036140">
    <property type="entry name" value="PFN_sf"/>
</dbReference>
<gene>
    <name evidence="7" type="primary">Contig18250.g19393</name>
    <name evidence="7" type="ORF">STYLEM_15821</name>
</gene>
<organism evidence="7 8">
    <name type="scientific">Stylonychia lemnae</name>
    <name type="common">Ciliate</name>
    <dbReference type="NCBI Taxonomy" id="5949"/>
    <lineage>
        <taxon>Eukaryota</taxon>
        <taxon>Sar</taxon>
        <taxon>Alveolata</taxon>
        <taxon>Ciliophora</taxon>
        <taxon>Intramacronucleata</taxon>
        <taxon>Spirotrichea</taxon>
        <taxon>Stichotrichia</taxon>
        <taxon>Sporadotrichida</taxon>
        <taxon>Oxytrichidae</taxon>
        <taxon>Stylonychinae</taxon>
        <taxon>Stylonychia</taxon>
    </lineage>
</organism>
<dbReference type="PANTHER" id="PTHR11604">
    <property type="entry name" value="PROFILIN"/>
    <property type="match status" value="1"/>
</dbReference>
<evidence type="ECO:0000256" key="6">
    <source>
        <dbReference type="RuleBase" id="RU003909"/>
    </source>
</evidence>
<evidence type="ECO:0000256" key="3">
    <source>
        <dbReference type="ARBA" id="ARBA00022490"/>
    </source>
</evidence>
<keyword evidence="5" id="KW-0206">Cytoskeleton</keyword>
<keyword evidence="3" id="KW-0963">Cytoplasm</keyword>
<comment type="subcellular location">
    <subcellularLocation>
        <location evidence="1">Cytoplasm</location>
        <location evidence="1">Cytoskeleton</location>
    </subcellularLocation>
</comment>
<protein>
    <recommendedName>
        <fullName evidence="6">Profilin</fullName>
    </recommendedName>
</protein>
<dbReference type="EMBL" id="CCKQ01014917">
    <property type="protein sequence ID" value="CDW86723.1"/>
    <property type="molecule type" value="Genomic_DNA"/>
</dbReference>
<dbReference type="PANTHER" id="PTHR11604:SF0">
    <property type="entry name" value="PROFILIN"/>
    <property type="match status" value="1"/>
</dbReference>
<dbReference type="OMA" id="TSEATIW"/>
<sequence length="165" mass="17950">MSGWEAYIYQLQNRYNAETQQYTLTNVCELAGIFGTDGTPWALSAGFQLSTYEFGLTQEDGSQKKVNVNEFTTALEATKGNRKGSEAGIRMGNQKYMLVKHNPESSSAYLGREGGGGACIARTNTAVVVGIWNKSGVMSNGQLQNAGDCNDLTEKMAEYLKSQGY</sequence>
<comment type="similarity">
    <text evidence="2 6">Belongs to the profilin family.</text>
</comment>
<dbReference type="SMART" id="SM00392">
    <property type="entry name" value="PROF"/>
    <property type="match status" value="1"/>
</dbReference>
<evidence type="ECO:0000256" key="2">
    <source>
        <dbReference type="ARBA" id="ARBA00010058"/>
    </source>
</evidence>
<proteinExistence type="inferred from homology"/>
<dbReference type="SUPFAM" id="SSF55770">
    <property type="entry name" value="Profilin (actin-binding protein)"/>
    <property type="match status" value="1"/>
</dbReference>
<dbReference type="GO" id="GO:0003785">
    <property type="term" value="F:actin monomer binding"/>
    <property type="evidence" value="ECO:0007669"/>
    <property type="project" value="TreeGrafter"/>
</dbReference>
<dbReference type="GO" id="GO:0005856">
    <property type="term" value="C:cytoskeleton"/>
    <property type="evidence" value="ECO:0007669"/>
    <property type="project" value="UniProtKB-SubCell"/>
</dbReference>
<dbReference type="Gene3D" id="3.30.450.30">
    <property type="entry name" value="Dynein light chain 2a, cytoplasmic"/>
    <property type="match status" value="1"/>
</dbReference>
<dbReference type="GO" id="GO:0005938">
    <property type="term" value="C:cell cortex"/>
    <property type="evidence" value="ECO:0007669"/>
    <property type="project" value="TreeGrafter"/>
</dbReference>
<evidence type="ECO:0000313" key="8">
    <source>
        <dbReference type="Proteomes" id="UP000039865"/>
    </source>
</evidence>
<dbReference type="OrthoDB" id="308537at2759"/>
<evidence type="ECO:0000256" key="5">
    <source>
        <dbReference type="ARBA" id="ARBA00023212"/>
    </source>
</evidence>
<dbReference type="Pfam" id="PF00235">
    <property type="entry name" value="Profilin"/>
    <property type="match status" value="1"/>
</dbReference>
<evidence type="ECO:0000313" key="7">
    <source>
        <dbReference type="EMBL" id="CDW86723.1"/>
    </source>
</evidence>
<reference evidence="7 8" key="1">
    <citation type="submission" date="2014-06" db="EMBL/GenBank/DDBJ databases">
        <authorList>
            <person name="Swart Estienne"/>
        </authorList>
    </citation>
    <scope>NUCLEOTIDE SEQUENCE [LARGE SCALE GENOMIC DNA]</scope>
    <source>
        <strain evidence="7 8">130c</strain>
    </source>
</reference>